<dbReference type="InterPro" id="IPR027417">
    <property type="entry name" value="P-loop_NTPase"/>
</dbReference>
<dbReference type="InterPro" id="IPR003203">
    <property type="entry name" value="CobU/CobP"/>
</dbReference>
<evidence type="ECO:0000256" key="15">
    <source>
        <dbReference type="ARBA" id="ARBA00023134"/>
    </source>
</evidence>
<evidence type="ECO:0000256" key="11">
    <source>
        <dbReference type="ARBA" id="ARBA00022679"/>
    </source>
</evidence>
<dbReference type="EMBL" id="LOED01000027">
    <property type="protein sequence ID" value="KXG75395.1"/>
    <property type="molecule type" value="Genomic_DNA"/>
</dbReference>
<keyword evidence="10" id="KW-0169">Cobalamin biosynthesis</keyword>
<evidence type="ECO:0000256" key="19">
    <source>
        <dbReference type="PIRSR" id="PIRSR006135-2"/>
    </source>
</evidence>
<dbReference type="SUPFAM" id="SSF52540">
    <property type="entry name" value="P-loop containing nucleoside triphosphate hydrolases"/>
    <property type="match status" value="1"/>
</dbReference>
<evidence type="ECO:0000256" key="3">
    <source>
        <dbReference type="ARBA" id="ARBA00001522"/>
    </source>
</evidence>
<evidence type="ECO:0000256" key="12">
    <source>
        <dbReference type="ARBA" id="ARBA00022741"/>
    </source>
</evidence>
<evidence type="ECO:0000313" key="21">
    <source>
        <dbReference type="Proteomes" id="UP000070427"/>
    </source>
</evidence>
<feature type="binding site" evidence="19">
    <location>
        <begin position="8"/>
        <end position="15"/>
    </location>
    <ligand>
        <name>GTP</name>
        <dbReference type="ChEBI" id="CHEBI:37565"/>
    </ligand>
</feature>
<keyword evidence="11 20" id="KW-0808">Transferase</keyword>
<evidence type="ECO:0000256" key="10">
    <source>
        <dbReference type="ARBA" id="ARBA00022573"/>
    </source>
</evidence>
<evidence type="ECO:0000256" key="14">
    <source>
        <dbReference type="ARBA" id="ARBA00022840"/>
    </source>
</evidence>
<dbReference type="UniPathway" id="UPA00148">
    <property type="reaction ID" value="UER00236"/>
</dbReference>
<feature type="binding site" evidence="19">
    <location>
        <begin position="33"/>
        <end position="35"/>
    </location>
    <ligand>
        <name>GTP</name>
        <dbReference type="ChEBI" id="CHEBI:37565"/>
    </ligand>
</feature>
<dbReference type="Pfam" id="PF02283">
    <property type="entry name" value="CobU"/>
    <property type="match status" value="1"/>
</dbReference>
<evidence type="ECO:0000256" key="17">
    <source>
        <dbReference type="ARBA" id="ARBA00030571"/>
    </source>
</evidence>
<protein>
    <recommendedName>
        <fullName evidence="16">Adenosylcobinamide kinase</fullName>
        <ecNumber evidence="8">2.7.1.156</ecNumber>
        <ecNumber evidence="9">2.7.7.62</ecNumber>
    </recommendedName>
    <alternativeName>
        <fullName evidence="17">Adenosylcobinamide-phosphate guanylyltransferase</fullName>
    </alternativeName>
</protein>
<feature type="binding site" evidence="19">
    <location>
        <begin position="50"/>
        <end position="53"/>
    </location>
    <ligand>
        <name>GTP</name>
        <dbReference type="ChEBI" id="CHEBI:37565"/>
    </ligand>
</feature>
<comment type="catalytic activity">
    <reaction evidence="3">
        <text>adenosylcob(III)inamide + GTP = adenosylcob(III)inamide phosphate + GDP + H(+)</text>
        <dbReference type="Rhea" id="RHEA:15765"/>
        <dbReference type="ChEBI" id="CHEBI:2480"/>
        <dbReference type="ChEBI" id="CHEBI:15378"/>
        <dbReference type="ChEBI" id="CHEBI:37565"/>
        <dbReference type="ChEBI" id="CHEBI:58189"/>
        <dbReference type="ChEBI" id="CHEBI:58502"/>
        <dbReference type="EC" id="2.7.1.156"/>
    </reaction>
</comment>
<dbReference type="GO" id="GO:0009236">
    <property type="term" value="P:cobalamin biosynthetic process"/>
    <property type="evidence" value="ECO:0007669"/>
    <property type="project" value="UniProtKB-UniPathway"/>
</dbReference>
<evidence type="ECO:0000256" key="18">
    <source>
        <dbReference type="PIRSR" id="PIRSR006135-1"/>
    </source>
</evidence>
<dbReference type="GO" id="GO:0005525">
    <property type="term" value="F:GTP binding"/>
    <property type="evidence" value="ECO:0007669"/>
    <property type="project" value="UniProtKB-KW"/>
</dbReference>
<evidence type="ECO:0000256" key="16">
    <source>
        <dbReference type="ARBA" id="ARBA00029570"/>
    </source>
</evidence>
<dbReference type="Proteomes" id="UP000070427">
    <property type="component" value="Unassembled WGS sequence"/>
</dbReference>
<dbReference type="STRING" id="520764.AN618_19070"/>
<feature type="active site" description="GMP-histidine intermediate" evidence="18">
    <location>
        <position position="49"/>
    </location>
</feature>
<organism evidence="20 21">
    <name type="scientific">Fervidicola ferrireducens</name>
    <dbReference type="NCBI Taxonomy" id="520764"/>
    <lineage>
        <taxon>Bacteria</taxon>
        <taxon>Bacillati</taxon>
        <taxon>Bacillota</taxon>
        <taxon>Clostridia</taxon>
        <taxon>Thermosediminibacterales</taxon>
        <taxon>Thermosediminibacteraceae</taxon>
        <taxon>Fervidicola</taxon>
    </lineage>
</organism>
<dbReference type="AlphaFoldDB" id="A0A140L4C0"/>
<dbReference type="InParanoid" id="A0A140L4C0"/>
<reference evidence="20 21" key="1">
    <citation type="submission" date="2015-12" db="EMBL/GenBank/DDBJ databases">
        <title>Draft genome sequnece of Fervidicola ferrireducens strain Y170.</title>
        <authorList>
            <person name="Patel B.K."/>
        </authorList>
    </citation>
    <scope>NUCLEOTIDE SEQUENCE [LARGE SCALE GENOMIC DNA]</scope>
    <source>
        <strain evidence="20 21">Y170</strain>
    </source>
</reference>
<keyword evidence="13" id="KW-0418">Kinase</keyword>
<dbReference type="PANTHER" id="PTHR34848">
    <property type="match status" value="1"/>
</dbReference>
<comment type="similarity">
    <text evidence="7">Belongs to the CobU/CobP family.</text>
</comment>
<comment type="function">
    <text evidence="4">Catalyzes ATP-dependent phosphorylation of adenosylcobinamide and addition of GMP to adenosylcobinamide phosphate.</text>
</comment>
<dbReference type="GO" id="GO:0043752">
    <property type="term" value="F:adenosylcobinamide kinase activity"/>
    <property type="evidence" value="ECO:0007669"/>
    <property type="project" value="UniProtKB-EC"/>
</dbReference>
<dbReference type="RefSeq" id="WP_066354325.1">
    <property type="nucleotide sequence ID" value="NZ_LOED01000027.1"/>
</dbReference>
<keyword evidence="12 19" id="KW-0547">Nucleotide-binding</keyword>
<accession>A0A140L4C0</accession>
<feature type="binding site" evidence="19">
    <location>
        <position position="89"/>
    </location>
    <ligand>
        <name>GTP</name>
        <dbReference type="ChEBI" id="CHEBI:37565"/>
    </ligand>
</feature>
<name>A0A140L4C0_9FIRM</name>
<evidence type="ECO:0000256" key="2">
    <source>
        <dbReference type="ARBA" id="ARBA00000711"/>
    </source>
</evidence>
<keyword evidence="21" id="KW-1185">Reference proteome</keyword>
<dbReference type="PIRSF" id="PIRSF006135">
    <property type="entry name" value="CobU"/>
    <property type="match status" value="1"/>
</dbReference>
<dbReference type="NCBIfam" id="NF004469">
    <property type="entry name" value="PRK05800.1"/>
    <property type="match status" value="1"/>
</dbReference>
<dbReference type="GO" id="GO:0008820">
    <property type="term" value="F:cobinamide phosphate guanylyltransferase activity"/>
    <property type="evidence" value="ECO:0007669"/>
    <property type="project" value="UniProtKB-EC"/>
</dbReference>
<dbReference type="PANTHER" id="PTHR34848:SF1">
    <property type="entry name" value="BIFUNCTIONAL ADENOSYLCOBALAMIN BIOSYNTHESIS PROTEIN COBU"/>
    <property type="match status" value="1"/>
</dbReference>
<evidence type="ECO:0000256" key="1">
    <source>
        <dbReference type="ARBA" id="ARBA00000312"/>
    </source>
</evidence>
<comment type="pathway">
    <text evidence="6">Cofactor biosynthesis; adenosylcobalamin biosynthesis; adenosylcobalamin from cob(II)yrinate a,c-diamide: step 5/7.</text>
</comment>
<comment type="catalytic activity">
    <reaction evidence="2">
        <text>adenosylcob(III)inamide phosphate + GTP + H(+) = adenosylcob(III)inamide-GDP + diphosphate</text>
        <dbReference type="Rhea" id="RHEA:22712"/>
        <dbReference type="ChEBI" id="CHEBI:15378"/>
        <dbReference type="ChEBI" id="CHEBI:33019"/>
        <dbReference type="ChEBI" id="CHEBI:37565"/>
        <dbReference type="ChEBI" id="CHEBI:58502"/>
        <dbReference type="ChEBI" id="CHEBI:60487"/>
        <dbReference type="EC" id="2.7.7.62"/>
    </reaction>
</comment>
<evidence type="ECO:0000256" key="5">
    <source>
        <dbReference type="ARBA" id="ARBA00004692"/>
    </source>
</evidence>
<dbReference type="OrthoDB" id="9799422at2"/>
<evidence type="ECO:0000256" key="6">
    <source>
        <dbReference type="ARBA" id="ARBA00005159"/>
    </source>
</evidence>
<evidence type="ECO:0000256" key="7">
    <source>
        <dbReference type="ARBA" id="ARBA00007490"/>
    </source>
</evidence>
<dbReference type="GO" id="GO:0005524">
    <property type="term" value="F:ATP binding"/>
    <property type="evidence" value="ECO:0007669"/>
    <property type="project" value="UniProtKB-KW"/>
</dbReference>
<proteinExistence type="inferred from homology"/>
<dbReference type="PATRIC" id="fig|520764.3.peg.2045"/>
<comment type="catalytic activity">
    <reaction evidence="1">
        <text>adenosylcob(III)inamide + ATP = adenosylcob(III)inamide phosphate + ADP + H(+)</text>
        <dbReference type="Rhea" id="RHEA:15769"/>
        <dbReference type="ChEBI" id="CHEBI:2480"/>
        <dbReference type="ChEBI" id="CHEBI:15378"/>
        <dbReference type="ChEBI" id="CHEBI:30616"/>
        <dbReference type="ChEBI" id="CHEBI:58502"/>
        <dbReference type="ChEBI" id="CHEBI:456216"/>
        <dbReference type="EC" id="2.7.1.156"/>
    </reaction>
</comment>
<dbReference type="Gene3D" id="3.40.50.300">
    <property type="entry name" value="P-loop containing nucleotide triphosphate hydrolases"/>
    <property type="match status" value="1"/>
</dbReference>
<dbReference type="CDD" id="cd00544">
    <property type="entry name" value="CobU"/>
    <property type="match status" value="1"/>
</dbReference>
<dbReference type="EC" id="2.7.7.62" evidence="9"/>
<evidence type="ECO:0000256" key="8">
    <source>
        <dbReference type="ARBA" id="ARBA00012016"/>
    </source>
</evidence>
<dbReference type="EC" id="2.7.1.156" evidence="8"/>
<comment type="pathway">
    <text evidence="5">Cofactor biosynthesis; adenosylcobalamin biosynthesis; adenosylcobalamin from cob(II)yrinate a,c-diamide: step 6/7.</text>
</comment>
<gene>
    <name evidence="20" type="primary">cobU</name>
    <name evidence="20" type="ORF">AN618_19070</name>
</gene>
<keyword evidence="15 19" id="KW-0342">GTP-binding</keyword>
<evidence type="ECO:0000256" key="13">
    <source>
        <dbReference type="ARBA" id="ARBA00022777"/>
    </source>
</evidence>
<keyword evidence="14" id="KW-0067">ATP-binding</keyword>
<evidence type="ECO:0000256" key="9">
    <source>
        <dbReference type="ARBA" id="ARBA00012523"/>
    </source>
</evidence>
<evidence type="ECO:0000313" key="20">
    <source>
        <dbReference type="EMBL" id="KXG75395.1"/>
    </source>
</evidence>
<evidence type="ECO:0000256" key="4">
    <source>
        <dbReference type="ARBA" id="ARBA00003889"/>
    </source>
</evidence>
<comment type="caution">
    <text evidence="20">The sequence shown here is derived from an EMBL/GenBank/DDBJ whole genome shotgun (WGS) entry which is preliminary data.</text>
</comment>
<sequence>MEIIFVTGGARSGKSRFAEKKAGEMGEKVIYIATAQALDEEMNHRISIHRKRRPSTWKTFEEHKFLSKVLKHIKEDGNNYDEYDAILIDCMALLTSNWVCSVDVEDETEREYLRKAYIDEVENMLKLAKSLKQKVIIVSNEVGLGLVPEYPLGRFYRDLLGEVNQIIAATSDEVYFMVSGIPIKIK</sequence>
<feature type="binding site" evidence="19">
    <location>
        <position position="61"/>
    </location>
    <ligand>
        <name>GTP</name>
        <dbReference type="ChEBI" id="CHEBI:37565"/>
    </ligand>
</feature>